<gene>
    <name evidence="1" type="ORF">H2B03_02505</name>
</gene>
<dbReference type="EMBL" id="JACEMZ010000008">
    <property type="protein sequence ID" value="MBA4452031.1"/>
    <property type="molecule type" value="Genomic_DNA"/>
</dbReference>
<comment type="caution">
    <text evidence="1">The sequence shown here is derived from an EMBL/GenBank/DDBJ whole genome shotgun (WGS) entry which is preliminary data.</text>
</comment>
<reference evidence="1 2" key="1">
    <citation type="journal article" date="2020" name="Appl. Environ. Microbiol.">
        <title>Genomic Characteristics of a Novel Species of Ammonia-Oxidizing Archaea from the Jiulong River Estuary.</title>
        <authorList>
            <person name="Zou D."/>
            <person name="Wan R."/>
            <person name="Han L."/>
            <person name="Xu M.N."/>
            <person name="Liu Y."/>
            <person name="Liu H."/>
            <person name="Kao S.J."/>
            <person name="Li M."/>
        </authorList>
    </citation>
    <scope>NUCLEOTIDE SEQUENCE [LARGE SCALE GENOMIC DNA]</scope>
    <source>
        <strain evidence="1">W1bin1</strain>
    </source>
</reference>
<organism evidence="1 2">
    <name type="scientific">Candidatus Nitrosomaritimum aestuariumsis</name>
    <dbReference type="NCBI Taxonomy" id="3342354"/>
    <lineage>
        <taxon>Archaea</taxon>
        <taxon>Nitrososphaerota</taxon>
        <taxon>Nitrososphaeria</taxon>
        <taxon>Nitrosopumilales</taxon>
        <taxon>Nitrosopumilaceae</taxon>
        <taxon>Candidatus Nitrosomaritimum</taxon>
    </lineage>
</organism>
<name>A0AC60VXM9_9ARCH</name>
<dbReference type="Proteomes" id="UP000559653">
    <property type="component" value="Unassembled WGS sequence"/>
</dbReference>
<evidence type="ECO:0000313" key="2">
    <source>
        <dbReference type="Proteomes" id="UP000559653"/>
    </source>
</evidence>
<evidence type="ECO:0000313" key="1">
    <source>
        <dbReference type="EMBL" id="MBA4452031.1"/>
    </source>
</evidence>
<accession>A0AC60VXM9</accession>
<proteinExistence type="predicted"/>
<protein>
    <submittedName>
        <fullName evidence="1">Uncharacterized protein</fullName>
    </submittedName>
</protein>
<sequence>MDLKTKQGMNHLAASCPECQKETLYCGKIDSNLDDLNDKEILFCKSCKFVIPVSDFKKTLFVE</sequence>